<dbReference type="InterPro" id="IPR023408">
    <property type="entry name" value="MscS_beta-dom_sf"/>
</dbReference>
<protein>
    <submittedName>
        <fullName evidence="11">Mechanosensitive ion channel family protein</fullName>
    </submittedName>
</protein>
<keyword evidence="5 8" id="KW-1133">Transmembrane helix</keyword>
<evidence type="ECO:0000256" key="8">
    <source>
        <dbReference type="SAM" id="Phobius"/>
    </source>
</evidence>
<evidence type="ECO:0000256" key="6">
    <source>
        <dbReference type="ARBA" id="ARBA00023136"/>
    </source>
</evidence>
<evidence type="ECO:0000256" key="5">
    <source>
        <dbReference type="ARBA" id="ARBA00022989"/>
    </source>
</evidence>
<gene>
    <name evidence="11" type="ORF">N4S67_21945</name>
</gene>
<evidence type="ECO:0000256" key="7">
    <source>
        <dbReference type="SAM" id="MobiDB-lite"/>
    </source>
</evidence>
<dbReference type="Pfam" id="PF21082">
    <property type="entry name" value="MS_channel_3rd"/>
    <property type="match status" value="1"/>
</dbReference>
<dbReference type="InterPro" id="IPR045276">
    <property type="entry name" value="YbiO_bact"/>
</dbReference>
<dbReference type="Proteomes" id="UP001206639">
    <property type="component" value="Unassembled WGS sequence"/>
</dbReference>
<reference evidence="12" key="1">
    <citation type="submission" date="2023-07" db="EMBL/GenBank/DDBJ databases">
        <authorList>
            <person name="Deng Y."/>
            <person name="Zhang Y.-Q."/>
        </authorList>
    </citation>
    <scope>NUCLEOTIDE SEQUENCE [LARGE SCALE GENOMIC DNA]</scope>
    <source>
        <strain evidence="12">CPCC 205710</strain>
    </source>
</reference>
<feature type="transmembrane region" description="Helical" evidence="8">
    <location>
        <begin position="80"/>
        <end position="99"/>
    </location>
</feature>
<evidence type="ECO:0000256" key="3">
    <source>
        <dbReference type="ARBA" id="ARBA00022475"/>
    </source>
</evidence>
<feature type="domain" description="Mechanosensitive ion channel MscS" evidence="9">
    <location>
        <begin position="130"/>
        <end position="199"/>
    </location>
</feature>
<dbReference type="Gene3D" id="2.30.30.60">
    <property type="match status" value="1"/>
</dbReference>
<feature type="transmembrane region" description="Helical" evidence="8">
    <location>
        <begin position="31"/>
        <end position="48"/>
    </location>
</feature>
<dbReference type="SUPFAM" id="SSF50182">
    <property type="entry name" value="Sm-like ribonucleoproteins"/>
    <property type="match status" value="1"/>
</dbReference>
<evidence type="ECO:0000313" key="11">
    <source>
        <dbReference type="EMBL" id="MCT7661071.1"/>
    </source>
</evidence>
<sequence length="338" mass="36084">MTNSNLIALSLGDRWSGFWDGNVGSWILERGVPIGLLLIGGLLAARFINWGARRVVRRIDAEYQSSDQLVRTESAKHRQAVASVISWVSVALLFVIVAVEVTDILAIPIGSLVAPAAVLGAALGFGAQRLVQDLLAGFFIITEKQYGFGDLVSLTVAGIAAPADGTVVDVTLRVTKLRSAEGEMFTIPNGQIVKSVNLSKDWARAVIDIPVPAAADLNVVNDLLHEVAESAIEDPALKDLLLDAPQLMGVESIELDTVNLRMVARTLPGKQFEVGRRIRILVLRALRRAGIVSLHDGTAAPMVEAIVHPATAGGAEAETQGPADERSREERAGTEQTK</sequence>
<dbReference type="Pfam" id="PF00924">
    <property type="entry name" value="MS_channel_2nd"/>
    <property type="match status" value="1"/>
</dbReference>
<feature type="transmembrane region" description="Helical" evidence="8">
    <location>
        <begin position="105"/>
        <end position="125"/>
    </location>
</feature>
<keyword evidence="6 8" id="KW-0472">Membrane</keyword>
<name>A0ABT2MFL2_9MYCO</name>
<comment type="similarity">
    <text evidence="2">Belongs to the MscS (TC 1.A.23) family.</text>
</comment>
<evidence type="ECO:0000256" key="2">
    <source>
        <dbReference type="ARBA" id="ARBA00008017"/>
    </source>
</evidence>
<dbReference type="EMBL" id="JAODWD010000005">
    <property type="protein sequence ID" value="MCT7661071.1"/>
    <property type="molecule type" value="Genomic_DNA"/>
</dbReference>
<feature type="compositionally biased region" description="Low complexity" evidence="7">
    <location>
        <begin position="312"/>
        <end position="322"/>
    </location>
</feature>
<dbReference type="PANTHER" id="PTHR30460">
    <property type="entry name" value="MODERATE CONDUCTANCE MECHANOSENSITIVE CHANNEL YBIO"/>
    <property type="match status" value="1"/>
</dbReference>
<feature type="compositionally biased region" description="Basic and acidic residues" evidence="7">
    <location>
        <begin position="323"/>
        <end position="338"/>
    </location>
</feature>
<proteinExistence type="inferred from homology"/>
<dbReference type="Gene3D" id="3.30.70.100">
    <property type="match status" value="1"/>
</dbReference>
<dbReference type="InterPro" id="IPR006685">
    <property type="entry name" value="MscS_channel_2nd"/>
</dbReference>
<dbReference type="Gene3D" id="1.10.287.1260">
    <property type="match status" value="1"/>
</dbReference>
<evidence type="ECO:0000256" key="1">
    <source>
        <dbReference type="ARBA" id="ARBA00004651"/>
    </source>
</evidence>
<feature type="region of interest" description="Disordered" evidence="7">
    <location>
        <begin position="312"/>
        <end position="338"/>
    </location>
</feature>
<comment type="caution">
    <text evidence="11">The sequence shown here is derived from an EMBL/GenBank/DDBJ whole genome shotgun (WGS) entry which is preliminary data.</text>
</comment>
<evidence type="ECO:0000313" key="12">
    <source>
        <dbReference type="Proteomes" id="UP001206639"/>
    </source>
</evidence>
<keyword evidence="12" id="KW-1185">Reference proteome</keyword>
<accession>A0ABT2MFL2</accession>
<evidence type="ECO:0000259" key="10">
    <source>
        <dbReference type="Pfam" id="PF21082"/>
    </source>
</evidence>
<dbReference type="InterPro" id="IPR011066">
    <property type="entry name" value="MscS_channel_C_sf"/>
</dbReference>
<feature type="domain" description="Mechanosensitive ion channel MscS C-terminal" evidence="10">
    <location>
        <begin position="206"/>
        <end position="291"/>
    </location>
</feature>
<keyword evidence="4 8" id="KW-0812">Transmembrane</keyword>
<dbReference type="PANTHER" id="PTHR30460:SF0">
    <property type="entry name" value="MODERATE CONDUCTANCE MECHANOSENSITIVE CHANNEL YBIO"/>
    <property type="match status" value="1"/>
</dbReference>
<keyword evidence="3" id="KW-1003">Cell membrane</keyword>
<dbReference type="SUPFAM" id="SSF82689">
    <property type="entry name" value="Mechanosensitive channel protein MscS (YggB), C-terminal domain"/>
    <property type="match status" value="1"/>
</dbReference>
<dbReference type="InterPro" id="IPR011014">
    <property type="entry name" value="MscS_channel_TM-2"/>
</dbReference>
<dbReference type="InterPro" id="IPR049278">
    <property type="entry name" value="MS_channel_C"/>
</dbReference>
<dbReference type="RefSeq" id="WP_260995119.1">
    <property type="nucleotide sequence ID" value="NZ_JAODWD010000005.1"/>
</dbReference>
<comment type="subcellular location">
    <subcellularLocation>
        <location evidence="1">Cell membrane</location>
        <topology evidence="1">Multi-pass membrane protein</topology>
    </subcellularLocation>
</comment>
<organism evidence="11 12">
    <name type="scientific">Mycobacterium deserti</name>
    <dbReference type="NCBI Taxonomy" id="2978347"/>
    <lineage>
        <taxon>Bacteria</taxon>
        <taxon>Bacillati</taxon>
        <taxon>Actinomycetota</taxon>
        <taxon>Actinomycetes</taxon>
        <taxon>Mycobacteriales</taxon>
        <taxon>Mycobacteriaceae</taxon>
        <taxon>Mycobacterium</taxon>
    </lineage>
</organism>
<evidence type="ECO:0000256" key="4">
    <source>
        <dbReference type="ARBA" id="ARBA00022692"/>
    </source>
</evidence>
<dbReference type="SUPFAM" id="SSF82861">
    <property type="entry name" value="Mechanosensitive channel protein MscS (YggB), transmembrane region"/>
    <property type="match status" value="1"/>
</dbReference>
<evidence type="ECO:0000259" key="9">
    <source>
        <dbReference type="Pfam" id="PF00924"/>
    </source>
</evidence>
<dbReference type="InterPro" id="IPR010920">
    <property type="entry name" value="LSM_dom_sf"/>
</dbReference>